<accession>A0AAU9Z7C9</accession>
<keyword evidence="2" id="KW-1133">Transmembrane helix</keyword>
<reference evidence="3" key="1">
    <citation type="submission" date="2022-06" db="EMBL/GenBank/DDBJ databases">
        <authorList>
            <person name="Andreotti S."/>
            <person name="Wyler E."/>
        </authorList>
    </citation>
    <scope>NUCLEOTIDE SEQUENCE</scope>
</reference>
<evidence type="ECO:0000313" key="3">
    <source>
        <dbReference type="EMBL" id="CAH6787775.1"/>
    </source>
</evidence>
<keyword evidence="4" id="KW-1185">Reference proteome</keyword>
<dbReference type="GeneID" id="127221363"/>
<dbReference type="Proteomes" id="UP001152836">
    <property type="component" value="Unassembled WGS sequence"/>
</dbReference>
<dbReference type="RefSeq" id="XP_051039222.1">
    <property type="nucleotide sequence ID" value="XM_051183265.1"/>
</dbReference>
<dbReference type="CTD" id="388789"/>
<dbReference type="PANTHER" id="PTHR40386:SF1">
    <property type="entry name" value="SMALL INTEGRAL MEMBRANE PROTEIN 26"/>
    <property type="match status" value="1"/>
</dbReference>
<protein>
    <submittedName>
        <fullName evidence="3">Smim26 protein</fullName>
    </submittedName>
</protein>
<evidence type="ECO:0000256" key="1">
    <source>
        <dbReference type="SAM" id="MobiDB-lite"/>
    </source>
</evidence>
<feature type="transmembrane region" description="Helical" evidence="2">
    <location>
        <begin position="12"/>
        <end position="31"/>
    </location>
</feature>
<sequence length="106" mass="11923">MRPEQASLWYRRLSVVYAVGAWSVLGTAVFFTRNRTSGDGEQQKDGSRSKTHALTSEVSDLEREINEPIEGSYVQTFVHYSEKSVPVIQRILDYLKSWTGGPGPES</sequence>
<dbReference type="AlphaFoldDB" id="A0AAU9Z7C9"/>
<feature type="region of interest" description="Disordered" evidence="1">
    <location>
        <begin position="35"/>
        <end position="61"/>
    </location>
</feature>
<comment type="caution">
    <text evidence="3">The sequence shown here is derived from an EMBL/GenBank/DDBJ whole genome shotgun (WGS) entry which is preliminary data.</text>
</comment>
<dbReference type="EMBL" id="CALSGD010001400">
    <property type="protein sequence ID" value="CAH6787775.1"/>
    <property type="molecule type" value="Genomic_DNA"/>
</dbReference>
<keyword evidence="2" id="KW-0472">Membrane</keyword>
<gene>
    <name evidence="3" type="primary">Smim26</name>
    <name evidence="3" type="ORF">PHOROB_LOCUS5590</name>
</gene>
<proteinExistence type="predicted"/>
<name>A0AAU9Z7C9_PHORO</name>
<dbReference type="InterPro" id="IPR038831">
    <property type="entry name" value="SMIM26"/>
</dbReference>
<feature type="compositionally biased region" description="Basic and acidic residues" evidence="1">
    <location>
        <begin position="36"/>
        <end position="48"/>
    </location>
</feature>
<dbReference type="PANTHER" id="PTHR40386">
    <property type="entry name" value="SMALL INTEGRAL MEMBRANE PROTEIN 26"/>
    <property type="match status" value="1"/>
</dbReference>
<organism evidence="3 4">
    <name type="scientific">Phodopus roborovskii</name>
    <name type="common">Roborovski's desert hamster</name>
    <name type="synonym">Cricetulus roborovskii</name>
    <dbReference type="NCBI Taxonomy" id="109678"/>
    <lineage>
        <taxon>Eukaryota</taxon>
        <taxon>Metazoa</taxon>
        <taxon>Chordata</taxon>
        <taxon>Craniata</taxon>
        <taxon>Vertebrata</taxon>
        <taxon>Euteleostomi</taxon>
        <taxon>Mammalia</taxon>
        <taxon>Eutheria</taxon>
        <taxon>Euarchontoglires</taxon>
        <taxon>Glires</taxon>
        <taxon>Rodentia</taxon>
        <taxon>Myomorpha</taxon>
        <taxon>Muroidea</taxon>
        <taxon>Cricetidae</taxon>
        <taxon>Cricetinae</taxon>
        <taxon>Phodopus</taxon>
    </lineage>
</organism>
<dbReference type="KEGG" id="prob:127221363"/>
<keyword evidence="2" id="KW-0812">Transmembrane</keyword>
<evidence type="ECO:0000256" key="2">
    <source>
        <dbReference type="SAM" id="Phobius"/>
    </source>
</evidence>
<evidence type="ECO:0000313" key="4">
    <source>
        <dbReference type="Proteomes" id="UP001152836"/>
    </source>
</evidence>